<dbReference type="KEGG" id="ccar:109051442"/>
<name>A0A9Q9YZM7_CYPCA</name>
<dbReference type="SMART" id="SM00033">
    <property type="entry name" value="CH"/>
    <property type="match status" value="1"/>
</dbReference>
<dbReference type="AlphaFoldDB" id="A0A9Q9YZM7"/>
<evidence type="ECO:0000313" key="2">
    <source>
        <dbReference type="RefSeq" id="XP_042629326.1"/>
    </source>
</evidence>
<dbReference type="InterPro" id="IPR001715">
    <property type="entry name" value="CH_dom"/>
</dbReference>
<proteinExistence type="predicted"/>
<dbReference type="PANTHER" id="PTHR11915">
    <property type="entry name" value="SPECTRIN/FILAMIN RELATED CYTOSKELETAL PROTEIN"/>
    <property type="match status" value="1"/>
</dbReference>
<dbReference type="OrthoDB" id="18853at2759"/>
<gene>
    <name evidence="2" type="primary">LOC109051442</name>
</gene>
<accession>A0A9Q9YZM7</accession>
<dbReference type="GeneID" id="109051442"/>
<reference evidence="2" key="1">
    <citation type="submission" date="2025-08" db="UniProtKB">
        <authorList>
            <consortium name="RefSeq"/>
        </authorList>
    </citation>
    <scope>IDENTIFICATION</scope>
    <source>
        <tissue evidence="2">Muscle</tissue>
    </source>
</reference>
<dbReference type="RefSeq" id="XP_042629326.1">
    <property type="nucleotide sequence ID" value="XM_042773392.1"/>
</dbReference>
<evidence type="ECO:0000259" key="1">
    <source>
        <dbReference type="SMART" id="SM00033"/>
    </source>
</evidence>
<protein>
    <submittedName>
        <fullName evidence="2">Spectrin beta chain-like</fullName>
    </submittedName>
</protein>
<dbReference type="Proteomes" id="UP001155660">
    <property type="component" value="Chromosome A17"/>
</dbReference>
<dbReference type="Pfam" id="PF00307">
    <property type="entry name" value="CH"/>
    <property type="match status" value="1"/>
</dbReference>
<sequence>MTAAFTPHVAHYQAGGDVSGAQHSAKEALLLIWCQRKTAGYTNVNVQDFSSSWRPDLFDYNRLPQDDPLRNLTHAFTLAEEEFEEFGIKQLLDVEDVMVPHPDEKSIMTNISLYYHYFSKMNQGQTIQKRIAKQSVVAMAEHETNNYEPQRSVLEVGKVWIKDIDVCVAAEQKHAPKSPILQRNRTCDVA</sequence>
<organism evidence="2">
    <name type="scientific">Cyprinus carpio</name>
    <name type="common">Common carp</name>
    <dbReference type="NCBI Taxonomy" id="7962"/>
    <lineage>
        <taxon>Eukaryota</taxon>
        <taxon>Metazoa</taxon>
        <taxon>Chordata</taxon>
        <taxon>Craniata</taxon>
        <taxon>Vertebrata</taxon>
        <taxon>Euteleostomi</taxon>
        <taxon>Actinopterygii</taxon>
        <taxon>Neopterygii</taxon>
        <taxon>Teleostei</taxon>
        <taxon>Ostariophysi</taxon>
        <taxon>Cypriniformes</taxon>
        <taxon>Cyprinidae</taxon>
        <taxon>Cyprininae</taxon>
        <taxon>Cyprinus</taxon>
    </lineage>
</organism>
<feature type="domain" description="Calponin-homology (CH)" evidence="1">
    <location>
        <begin position="26"/>
        <end position="114"/>
    </location>
</feature>